<name>A0A1I7GIR4_9GAMM</name>
<accession>A0A1I7GIR4</accession>
<feature type="chain" id="PRO_5011797150" description="TRAP transporter solute receptor, TAXI family" evidence="1">
    <location>
        <begin position="25"/>
        <end position="329"/>
    </location>
</feature>
<evidence type="ECO:0000256" key="1">
    <source>
        <dbReference type="SAM" id="SignalP"/>
    </source>
</evidence>
<dbReference type="Proteomes" id="UP000198693">
    <property type="component" value="Unassembled WGS sequence"/>
</dbReference>
<evidence type="ECO:0000313" key="3">
    <source>
        <dbReference type="Proteomes" id="UP000198693"/>
    </source>
</evidence>
<dbReference type="RefSeq" id="WP_089793528.1">
    <property type="nucleotide sequence ID" value="NZ_FPBP01000003.1"/>
</dbReference>
<reference evidence="3" key="1">
    <citation type="submission" date="2016-10" db="EMBL/GenBank/DDBJ databases">
        <authorList>
            <person name="Varghese N."/>
            <person name="Submissions S."/>
        </authorList>
    </citation>
    <scope>NUCLEOTIDE SEQUENCE [LARGE SCALE GENOMIC DNA]</scope>
    <source>
        <strain evidence="3">CGMCC 1.6981</strain>
    </source>
</reference>
<organism evidence="2 3">
    <name type="scientific">Halomonas korlensis</name>
    <dbReference type="NCBI Taxonomy" id="463301"/>
    <lineage>
        <taxon>Bacteria</taxon>
        <taxon>Pseudomonadati</taxon>
        <taxon>Pseudomonadota</taxon>
        <taxon>Gammaproteobacteria</taxon>
        <taxon>Oceanospirillales</taxon>
        <taxon>Halomonadaceae</taxon>
        <taxon>Halomonas</taxon>
    </lineage>
</organism>
<sequence>MFKRHWLKGIALALILSNVGAAQGAPERIAFGATALSSVHYTYSAAATKAINEKVGDKLEVTVMATGGAVDNLQRIRRGQINFGLGTYATIYQAYKGIGKFEGQANPKLRGLWVHSPAMQAWVVRKDSGIKNLQDLQGKPFTPGQRGSATEQLVIQMLEALDIKPQLTRMSLSDAVDALKNGRTLGYAKAGGTASLDGTTLEVLATTPLNNLSFTPEQVEQIRTKLPFISFQTLKDGQIEGFPAFTTPVQVVGEFTTSDGMTEEQVMALLEGIVDNPDPQVAAFPSFGKLDVMQDSVDLISIPLHAGAVKFYRSRGIEVPERLVPPEIK</sequence>
<proteinExistence type="predicted"/>
<dbReference type="EMBL" id="FPBP01000003">
    <property type="protein sequence ID" value="SFU48333.1"/>
    <property type="molecule type" value="Genomic_DNA"/>
</dbReference>
<evidence type="ECO:0000313" key="2">
    <source>
        <dbReference type="EMBL" id="SFU48333.1"/>
    </source>
</evidence>
<dbReference type="Gene3D" id="3.40.190.10">
    <property type="entry name" value="Periplasmic binding protein-like II"/>
    <property type="match status" value="2"/>
</dbReference>
<dbReference type="SUPFAM" id="SSF53850">
    <property type="entry name" value="Periplasmic binding protein-like II"/>
    <property type="match status" value="1"/>
</dbReference>
<dbReference type="STRING" id="463301.SAMN04487955_10337"/>
<keyword evidence="1" id="KW-0732">Signal</keyword>
<dbReference type="PANTHER" id="PTHR42941">
    <property type="entry name" value="SLL1037 PROTEIN"/>
    <property type="match status" value="1"/>
</dbReference>
<feature type="signal peptide" evidence="1">
    <location>
        <begin position="1"/>
        <end position="24"/>
    </location>
</feature>
<evidence type="ECO:0008006" key="4">
    <source>
        <dbReference type="Google" id="ProtNLM"/>
    </source>
</evidence>
<dbReference type="InterPro" id="IPR011852">
    <property type="entry name" value="TRAP_TAXI"/>
</dbReference>
<dbReference type="PANTHER" id="PTHR42941:SF1">
    <property type="entry name" value="SLL1037 PROTEIN"/>
    <property type="match status" value="1"/>
</dbReference>
<dbReference type="NCBIfam" id="TIGR02122">
    <property type="entry name" value="TRAP_TAXI"/>
    <property type="match status" value="1"/>
</dbReference>
<dbReference type="Pfam" id="PF16868">
    <property type="entry name" value="NMT1_3"/>
    <property type="match status" value="1"/>
</dbReference>
<keyword evidence="3" id="KW-1185">Reference proteome</keyword>
<dbReference type="AlphaFoldDB" id="A0A1I7GIR4"/>
<dbReference type="OrthoDB" id="9776669at2"/>
<gene>
    <name evidence="2" type="ORF">SAMN04487955_10337</name>
</gene>
<protein>
    <recommendedName>
        <fullName evidence="4">TRAP transporter solute receptor, TAXI family</fullName>
    </recommendedName>
</protein>